<dbReference type="NCBIfam" id="TIGR00745">
    <property type="entry name" value="apbA_panE"/>
    <property type="match status" value="1"/>
</dbReference>
<dbReference type="RefSeq" id="WP_380022150.1">
    <property type="nucleotide sequence ID" value="NZ_JBHSHD010000010.1"/>
</dbReference>
<evidence type="ECO:0000256" key="1">
    <source>
        <dbReference type="ARBA" id="ARBA00004994"/>
    </source>
</evidence>
<comment type="function">
    <text evidence="10">Catalyzes the NADPH-dependent reduction of ketopantoate into pantoic acid.</text>
</comment>
<dbReference type="InterPro" id="IPR013328">
    <property type="entry name" value="6PGD_dom2"/>
</dbReference>
<dbReference type="SUPFAM" id="SSF48179">
    <property type="entry name" value="6-phosphogluconate dehydrogenase C-terminal domain-like"/>
    <property type="match status" value="1"/>
</dbReference>
<evidence type="ECO:0000313" key="13">
    <source>
        <dbReference type="EMBL" id="MFC4821885.1"/>
    </source>
</evidence>
<keyword evidence="14" id="KW-1185">Reference proteome</keyword>
<dbReference type="Pfam" id="PF08546">
    <property type="entry name" value="ApbA_C"/>
    <property type="match status" value="1"/>
</dbReference>
<comment type="caution">
    <text evidence="13">The sequence shown here is derived from an EMBL/GenBank/DDBJ whole genome shotgun (WGS) entry which is preliminary data.</text>
</comment>
<name>A0ABV9QZ77_9GAMM</name>
<dbReference type="Gene3D" id="3.40.50.720">
    <property type="entry name" value="NAD(P)-binding Rossmann-like Domain"/>
    <property type="match status" value="1"/>
</dbReference>
<organism evidence="13 14">
    <name type="scientific">Dokdonella ginsengisoli</name>
    <dbReference type="NCBI Taxonomy" id="363846"/>
    <lineage>
        <taxon>Bacteria</taxon>
        <taxon>Pseudomonadati</taxon>
        <taxon>Pseudomonadota</taxon>
        <taxon>Gammaproteobacteria</taxon>
        <taxon>Lysobacterales</taxon>
        <taxon>Rhodanobacteraceae</taxon>
        <taxon>Dokdonella</taxon>
    </lineage>
</organism>
<dbReference type="InterPro" id="IPR013752">
    <property type="entry name" value="KPA_reductase"/>
</dbReference>
<evidence type="ECO:0000256" key="4">
    <source>
        <dbReference type="ARBA" id="ARBA00019465"/>
    </source>
</evidence>
<sequence>MRILILGAGAIGGYFGARLIEAGADVTFLVRPARAALLAEHGLRVFATRGDFAGPVRTIVDVDSSYDLVLLSCKAYDLDSAIASIRPAVGAATRVLPLLNGLRHLDALDAAFGAGKVLGGLCHISVTLEADGAIRQFGTLERLTFGSRDGEPVPVAVDAALRAIGPQAAGSADVLGAMWDKFVFIATLAGATCLMRGSVGEIVATAEGTALVRRLHAECAQVAARSGHPLAAEAAEAALAILTAERSPLKSSMLRDLERGARSEGEHILGDLRRRAEGFGLDTPLLAAALTHVRVYEAGRAAAQAGAA</sequence>
<dbReference type="Proteomes" id="UP001595886">
    <property type="component" value="Unassembled WGS sequence"/>
</dbReference>
<evidence type="ECO:0000259" key="12">
    <source>
        <dbReference type="Pfam" id="PF08546"/>
    </source>
</evidence>
<evidence type="ECO:0000256" key="6">
    <source>
        <dbReference type="ARBA" id="ARBA00022857"/>
    </source>
</evidence>
<dbReference type="SUPFAM" id="SSF51735">
    <property type="entry name" value="NAD(P)-binding Rossmann-fold domains"/>
    <property type="match status" value="1"/>
</dbReference>
<dbReference type="Gene3D" id="1.10.1040.10">
    <property type="entry name" value="N-(1-d-carboxylethyl)-l-norvaline Dehydrogenase, domain 2"/>
    <property type="match status" value="1"/>
</dbReference>
<comment type="similarity">
    <text evidence="2 10">Belongs to the ketopantoate reductase family.</text>
</comment>
<dbReference type="InterPro" id="IPR008927">
    <property type="entry name" value="6-PGluconate_DH-like_C_sf"/>
</dbReference>
<evidence type="ECO:0000313" key="14">
    <source>
        <dbReference type="Proteomes" id="UP001595886"/>
    </source>
</evidence>
<feature type="domain" description="Ketopantoate reductase N-terminal" evidence="11">
    <location>
        <begin position="3"/>
        <end position="149"/>
    </location>
</feature>
<accession>A0ABV9QZ77</accession>
<dbReference type="GO" id="GO:0008677">
    <property type="term" value="F:2-dehydropantoate 2-reductase activity"/>
    <property type="evidence" value="ECO:0007669"/>
    <property type="project" value="UniProtKB-EC"/>
</dbReference>
<proteinExistence type="inferred from homology"/>
<evidence type="ECO:0000259" key="11">
    <source>
        <dbReference type="Pfam" id="PF02558"/>
    </source>
</evidence>
<evidence type="ECO:0000256" key="9">
    <source>
        <dbReference type="ARBA" id="ARBA00048793"/>
    </source>
</evidence>
<dbReference type="InterPro" id="IPR003710">
    <property type="entry name" value="ApbA"/>
</dbReference>
<reference evidence="14" key="1">
    <citation type="journal article" date="2019" name="Int. J. Syst. Evol. Microbiol.">
        <title>The Global Catalogue of Microorganisms (GCM) 10K type strain sequencing project: providing services to taxonomists for standard genome sequencing and annotation.</title>
        <authorList>
            <consortium name="The Broad Institute Genomics Platform"/>
            <consortium name="The Broad Institute Genome Sequencing Center for Infectious Disease"/>
            <person name="Wu L."/>
            <person name="Ma J."/>
        </authorList>
    </citation>
    <scope>NUCLEOTIDE SEQUENCE [LARGE SCALE GENOMIC DNA]</scope>
    <source>
        <strain evidence="14">CCUG 30340</strain>
    </source>
</reference>
<evidence type="ECO:0000256" key="5">
    <source>
        <dbReference type="ARBA" id="ARBA00022655"/>
    </source>
</evidence>
<dbReference type="InterPro" id="IPR051402">
    <property type="entry name" value="KPR-Related"/>
</dbReference>
<evidence type="ECO:0000256" key="7">
    <source>
        <dbReference type="ARBA" id="ARBA00023002"/>
    </source>
</evidence>
<dbReference type="PANTHER" id="PTHR21708">
    <property type="entry name" value="PROBABLE 2-DEHYDROPANTOATE 2-REDUCTASE"/>
    <property type="match status" value="1"/>
</dbReference>
<dbReference type="PANTHER" id="PTHR21708:SF26">
    <property type="entry name" value="2-DEHYDROPANTOATE 2-REDUCTASE"/>
    <property type="match status" value="1"/>
</dbReference>
<dbReference type="NCBIfam" id="NF005094">
    <property type="entry name" value="PRK06522.2-5"/>
    <property type="match status" value="1"/>
</dbReference>
<keyword evidence="5 10" id="KW-0566">Pantothenate biosynthesis</keyword>
<evidence type="ECO:0000256" key="3">
    <source>
        <dbReference type="ARBA" id="ARBA00013014"/>
    </source>
</evidence>
<evidence type="ECO:0000256" key="2">
    <source>
        <dbReference type="ARBA" id="ARBA00007870"/>
    </source>
</evidence>
<evidence type="ECO:0000256" key="8">
    <source>
        <dbReference type="ARBA" id="ARBA00032024"/>
    </source>
</evidence>
<protein>
    <recommendedName>
        <fullName evidence="4 10">2-dehydropantoate 2-reductase</fullName>
        <ecNumber evidence="3 10">1.1.1.169</ecNumber>
    </recommendedName>
    <alternativeName>
        <fullName evidence="8 10">Ketopantoate reductase</fullName>
    </alternativeName>
</protein>
<gene>
    <name evidence="13" type="primary">panE</name>
    <name evidence="13" type="ORF">ACFO6Q_16280</name>
</gene>
<dbReference type="EC" id="1.1.1.169" evidence="3 10"/>
<dbReference type="Pfam" id="PF02558">
    <property type="entry name" value="ApbA"/>
    <property type="match status" value="1"/>
</dbReference>
<dbReference type="EMBL" id="JBHSHD010000010">
    <property type="protein sequence ID" value="MFC4821885.1"/>
    <property type="molecule type" value="Genomic_DNA"/>
</dbReference>
<evidence type="ECO:0000256" key="10">
    <source>
        <dbReference type="RuleBase" id="RU362068"/>
    </source>
</evidence>
<keyword evidence="6 10" id="KW-0521">NADP</keyword>
<comment type="catalytic activity">
    <reaction evidence="9 10">
        <text>(R)-pantoate + NADP(+) = 2-dehydropantoate + NADPH + H(+)</text>
        <dbReference type="Rhea" id="RHEA:16233"/>
        <dbReference type="ChEBI" id="CHEBI:11561"/>
        <dbReference type="ChEBI" id="CHEBI:15378"/>
        <dbReference type="ChEBI" id="CHEBI:15980"/>
        <dbReference type="ChEBI" id="CHEBI:57783"/>
        <dbReference type="ChEBI" id="CHEBI:58349"/>
        <dbReference type="EC" id="1.1.1.169"/>
    </reaction>
</comment>
<comment type="pathway">
    <text evidence="1 10">Cofactor biosynthesis; (R)-pantothenate biosynthesis; (R)-pantoate from 3-methyl-2-oxobutanoate: step 2/2.</text>
</comment>
<keyword evidence="7 10" id="KW-0560">Oxidoreductase</keyword>
<feature type="domain" description="Ketopantoate reductase C-terminal" evidence="12">
    <location>
        <begin position="173"/>
        <end position="297"/>
    </location>
</feature>
<dbReference type="InterPro" id="IPR013332">
    <property type="entry name" value="KPR_N"/>
</dbReference>
<dbReference type="InterPro" id="IPR036291">
    <property type="entry name" value="NAD(P)-bd_dom_sf"/>
</dbReference>